<feature type="signal peptide" evidence="1">
    <location>
        <begin position="1"/>
        <end position="31"/>
    </location>
</feature>
<dbReference type="Gene3D" id="2.60.40.4150">
    <property type="entry name" value="Type VI secretion system, lipoprotein SciN"/>
    <property type="match status" value="2"/>
</dbReference>
<proteinExistence type="predicted"/>
<dbReference type="NCBIfam" id="TIGR03352">
    <property type="entry name" value="VI_chp_3"/>
    <property type="match status" value="1"/>
</dbReference>
<accession>A0A379VXC4</accession>
<reference evidence="2 3" key="1">
    <citation type="submission" date="2018-06" db="EMBL/GenBank/DDBJ databases">
        <authorList>
            <consortium name="Pathogen Informatics"/>
            <person name="Doyle S."/>
        </authorList>
    </citation>
    <scope>NUCLEOTIDE SEQUENCE [LARGE SCALE GENOMIC DNA]</scope>
    <source>
        <strain evidence="2 3">NCTC8256</strain>
    </source>
</reference>
<dbReference type="Pfam" id="PF12790">
    <property type="entry name" value="T6SS-SciN"/>
    <property type="match status" value="1"/>
</dbReference>
<protein>
    <submittedName>
        <fullName evidence="2">Type VI secretion lipoprotein</fullName>
    </submittedName>
</protein>
<dbReference type="Proteomes" id="UP000254346">
    <property type="component" value="Unassembled WGS sequence"/>
</dbReference>
<dbReference type="PANTHER" id="PTHR37625">
    <property type="entry name" value="OUTER MEMBRANE LIPOPROTEIN-RELATED"/>
    <property type="match status" value="1"/>
</dbReference>
<evidence type="ECO:0000256" key="1">
    <source>
        <dbReference type="SAM" id="SignalP"/>
    </source>
</evidence>
<dbReference type="PANTHER" id="PTHR37625:SF4">
    <property type="entry name" value="OUTER MEMBRANE LIPOPROTEIN"/>
    <property type="match status" value="1"/>
</dbReference>
<sequence>MNKWRNPTRRLCAVAMPFVLLLLSGCGSSDALPDLESQRLDLSVKASDKVNPDNQKKAAPIEIRVYELKNDAAFTTADYWSLHDNDKSVLTDDLVRRDSFIFASRRREKTASPAECADHGNRRTAGYRNLAKSVWRVTYKIPEAPEKAWYSSFVPGKGKVQLEAELEQSAIVITERDK</sequence>
<dbReference type="AlphaFoldDB" id="A0A379VXC4"/>
<dbReference type="EMBL" id="UGXR01000001">
    <property type="protein sequence ID" value="SUH10841.1"/>
    <property type="molecule type" value="Genomic_DNA"/>
</dbReference>
<keyword evidence="2" id="KW-0449">Lipoprotein</keyword>
<feature type="chain" id="PRO_5016822313" evidence="1">
    <location>
        <begin position="32"/>
        <end position="178"/>
    </location>
</feature>
<name>A0A379VXC4_SALET</name>
<organism evidence="2 3">
    <name type="scientific">Salmonella enterica I</name>
    <dbReference type="NCBI Taxonomy" id="59201"/>
    <lineage>
        <taxon>Bacteria</taxon>
        <taxon>Pseudomonadati</taxon>
        <taxon>Pseudomonadota</taxon>
        <taxon>Gammaproteobacteria</taxon>
        <taxon>Enterobacterales</taxon>
        <taxon>Enterobacteriaceae</taxon>
        <taxon>Salmonella</taxon>
    </lineage>
</organism>
<gene>
    <name evidence="2" type="ORF">NCTC8256_04861</name>
</gene>
<evidence type="ECO:0000313" key="3">
    <source>
        <dbReference type="Proteomes" id="UP000254346"/>
    </source>
</evidence>
<dbReference type="InterPro" id="IPR038706">
    <property type="entry name" value="Type_VI_SciN-like_sf"/>
</dbReference>
<dbReference type="InterPro" id="IPR017734">
    <property type="entry name" value="T6SS_SciN"/>
</dbReference>
<keyword evidence="1" id="KW-0732">Signal</keyword>
<dbReference type="PROSITE" id="PS51257">
    <property type="entry name" value="PROKAR_LIPOPROTEIN"/>
    <property type="match status" value="1"/>
</dbReference>
<evidence type="ECO:0000313" key="2">
    <source>
        <dbReference type="EMBL" id="SUH10841.1"/>
    </source>
</evidence>